<dbReference type="PROSITE" id="PS01209">
    <property type="entry name" value="LDLRA_1"/>
    <property type="match status" value="1"/>
</dbReference>
<dbReference type="FunFam" id="2.40.10.10:FF:000068">
    <property type="entry name" value="transmembrane protease serine 2"/>
    <property type="match status" value="1"/>
</dbReference>
<dbReference type="SMART" id="SM00020">
    <property type="entry name" value="Tryp_SPc"/>
    <property type="match status" value="1"/>
</dbReference>
<keyword evidence="5 14" id="KW-0720">Serine protease</keyword>
<evidence type="ECO:0000313" key="22">
    <source>
        <dbReference type="Proteomes" id="UP001283361"/>
    </source>
</evidence>
<dbReference type="SUPFAM" id="SSF57424">
    <property type="entry name" value="LDL receptor-like module"/>
    <property type="match status" value="2"/>
</dbReference>
<name>A0AAE0Z2X2_9GAST</name>
<dbReference type="InterPro" id="IPR036790">
    <property type="entry name" value="Frizzled_dom_sf"/>
</dbReference>
<feature type="region of interest" description="Disordered" evidence="15">
    <location>
        <begin position="38"/>
        <end position="68"/>
    </location>
</feature>
<evidence type="ECO:0000259" key="20">
    <source>
        <dbReference type="PROSITE" id="PS50287"/>
    </source>
</evidence>
<dbReference type="InterPro" id="IPR043504">
    <property type="entry name" value="Peptidase_S1_PA_chymotrypsin"/>
</dbReference>
<dbReference type="SUPFAM" id="SSF63501">
    <property type="entry name" value="Frizzled cysteine-rich domain"/>
    <property type="match status" value="2"/>
</dbReference>
<evidence type="ECO:0000256" key="14">
    <source>
        <dbReference type="RuleBase" id="RU363034"/>
    </source>
</evidence>
<dbReference type="GO" id="GO:0006508">
    <property type="term" value="P:proteolysis"/>
    <property type="evidence" value="ECO:0007669"/>
    <property type="project" value="UniProtKB-KW"/>
</dbReference>
<evidence type="ECO:0000256" key="4">
    <source>
        <dbReference type="ARBA" id="ARBA00022801"/>
    </source>
</evidence>
<evidence type="ECO:0000256" key="2">
    <source>
        <dbReference type="ARBA" id="ARBA00022670"/>
    </source>
</evidence>
<feature type="domain" description="SRCR" evidence="20">
    <location>
        <begin position="633"/>
        <end position="731"/>
    </location>
</feature>
<feature type="domain" description="FZ" evidence="18">
    <location>
        <begin position="298"/>
        <end position="432"/>
    </location>
</feature>
<keyword evidence="6" id="KW-0735">Signal-anchor</keyword>
<reference evidence="21" key="1">
    <citation type="journal article" date="2023" name="G3 (Bethesda)">
        <title>A reference genome for the long-term kleptoplast-retaining sea slug Elysia crispata morphotype clarki.</title>
        <authorList>
            <person name="Eastman K.E."/>
            <person name="Pendleton A.L."/>
            <person name="Shaikh M.A."/>
            <person name="Suttiyut T."/>
            <person name="Ogas R."/>
            <person name="Tomko P."/>
            <person name="Gavelis G."/>
            <person name="Widhalm J.R."/>
            <person name="Wisecaver J.H."/>
        </authorList>
    </citation>
    <scope>NUCLEOTIDE SEQUENCE</scope>
    <source>
        <strain evidence="21">ECLA1</strain>
    </source>
</reference>
<keyword evidence="8 16" id="KW-0472">Membrane</keyword>
<dbReference type="PROSITE" id="PS50068">
    <property type="entry name" value="LDLRA_2"/>
    <property type="match status" value="2"/>
</dbReference>
<feature type="disulfide bond" evidence="12">
    <location>
        <begin position="578"/>
        <end position="593"/>
    </location>
</feature>
<keyword evidence="7 16" id="KW-1133">Transmembrane helix</keyword>
<dbReference type="InterPro" id="IPR023415">
    <property type="entry name" value="LDLR_class-A_CS"/>
</dbReference>
<dbReference type="InterPro" id="IPR001254">
    <property type="entry name" value="Trypsin_dom"/>
</dbReference>
<comment type="caution">
    <text evidence="13">Lacks conserved residue(s) required for the propagation of feature annotation.</text>
</comment>
<dbReference type="Pfam" id="PF00089">
    <property type="entry name" value="Trypsin"/>
    <property type="match status" value="1"/>
</dbReference>
<feature type="disulfide bond" evidence="11">
    <location>
        <begin position="509"/>
        <end position="533"/>
    </location>
</feature>
<evidence type="ECO:0000256" key="11">
    <source>
        <dbReference type="PROSITE-ProRule" id="PRU00090"/>
    </source>
</evidence>
<dbReference type="CDD" id="cd00190">
    <property type="entry name" value="Tryp_SPc"/>
    <property type="match status" value="1"/>
</dbReference>
<dbReference type="InterPro" id="IPR036772">
    <property type="entry name" value="SRCR-like_dom_sf"/>
</dbReference>
<dbReference type="Pfam" id="PF00057">
    <property type="entry name" value="Ldl_recept_a"/>
    <property type="match status" value="1"/>
</dbReference>
<dbReference type="PROSITE" id="PS50024">
    <property type="entry name" value="SEA"/>
    <property type="match status" value="1"/>
</dbReference>
<dbReference type="AlphaFoldDB" id="A0AAE0Z2X2"/>
<keyword evidence="9 12" id="KW-1015">Disulfide bond</keyword>
<evidence type="ECO:0000256" key="3">
    <source>
        <dbReference type="ARBA" id="ARBA00022692"/>
    </source>
</evidence>
<dbReference type="GO" id="GO:0005886">
    <property type="term" value="C:plasma membrane"/>
    <property type="evidence" value="ECO:0007669"/>
    <property type="project" value="UniProtKB-SubCell"/>
</dbReference>
<dbReference type="Pfam" id="PF01390">
    <property type="entry name" value="SEA"/>
    <property type="match status" value="1"/>
</dbReference>
<evidence type="ECO:0000256" key="8">
    <source>
        <dbReference type="ARBA" id="ARBA00023136"/>
    </source>
</evidence>
<evidence type="ECO:0000256" key="6">
    <source>
        <dbReference type="ARBA" id="ARBA00022968"/>
    </source>
</evidence>
<comment type="subcellular location">
    <subcellularLocation>
        <location evidence="1">Cell membrane</location>
        <topology evidence="1">Single-pass type II membrane protein</topology>
    </subcellularLocation>
</comment>
<dbReference type="InterPro" id="IPR020067">
    <property type="entry name" value="Frizzled_dom"/>
</dbReference>
<comment type="caution">
    <text evidence="21">The sequence shown here is derived from an EMBL/GenBank/DDBJ whole genome shotgun (WGS) entry which is preliminary data.</text>
</comment>
<evidence type="ECO:0000256" key="9">
    <source>
        <dbReference type="ARBA" id="ARBA00023157"/>
    </source>
</evidence>
<dbReference type="SUPFAM" id="SSF56487">
    <property type="entry name" value="SRCR-like"/>
    <property type="match status" value="1"/>
</dbReference>
<gene>
    <name evidence="21" type="ORF">RRG08_010118</name>
</gene>
<dbReference type="InterPro" id="IPR002172">
    <property type="entry name" value="LDrepeatLR_classA_rpt"/>
</dbReference>
<keyword evidence="4 14" id="KW-0378">Hydrolase</keyword>
<dbReference type="PROSITE" id="PS50287">
    <property type="entry name" value="SRCR_2"/>
    <property type="match status" value="1"/>
</dbReference>
<dbReference type="InterPro" id="IPR009003">
    <property type="entry name" value="Peptidase_S1_PA"/>
</dbReference>
<sequence>MTSRMLHEIPLRLLHRKVGDERVTLLQACYDNPIFNEDDNGKNFPAPPSSQNGNGTMVGGGGAAGRARKTTTDVFEDGTQDSHYSKQLGASYHVANDYMHSLSSRAGSTPDEITSRTRRRRSRCKLLLLALSATLVMAIIIVLIAHLRGSGSHESPSTTVVPSTPSPVISILSLSGGLTVVAGPFAVFSKRLQDFASREYHLFSDAFVYKMDSILKSSEEDVSSIYNKTQVVQLSERDNAVLVSFVIHVNPGLPAPRDIEEKMKDIIIEGFQNTLFVINGSSVFLKAREDIKVATTTPKQEHCLPINLLECRDKPLNLSGYGFTSFPNILGHRSAAEAQAAASDPTKYRLLFETSCYALSDDFYCSLLEPECGPDGRAIPPCRQYCIDVRTPCLPKYTGGQKFPISCDDLPDSEDPTVCRQNPYQPGVCLAVSDNHCSDIGFNSTAFPNVLGQVTHDKAGSHGMTAVLNIFAATHCFKFTPMFACGMHFPPCSGKPMPHHYIPPCRIMCEVFLQRCEMFFSIFNFDWHTKLNCSALPDSPDPEVCLGYKETLESESQECPEEHIKCNNNRCIHKSWMCDGYQDCDDNSDENLCASCPEGMISCLPASGRCIQKSQGCDGQSNCFADTDETLCVRMDTESEKDVLLVHNSVSSTWEEVCKEGWTREYSDMSCKQLGYQKALTEVYLAANTSTGLKSMIGVLRNGSDPAKIQSFLIKGLPSCASGFVVKIVCFEAVCGYRPAYFKSPARIVGGEEVKPGAWPWMASLNGGSGEKYFCGGTIIGPRWILTAGHCVGSARKEDGKSWFIKTGTTRRLAYSETIQVRHPVNFFVHPQFNVSIINYDIALIQLDKPLAMNDFVRPVCLPKALPGRGVRCMTTGWGKAKDGALRYQPVLREVGVDVASTEYCRHVISMSHFEIPYKITETMFCAGGSAGHDSCQGDSGGPLVCRMEAKAVDLKEFSGNSSANSNDMLEDLLEAEVEVADLDHLENHPPHHRRQKAYINRWYQGGIVSWGVACGAPNTPAVYTNLPLFLDWIEEVVRNATGGSVLD</sequence>
<feature type="disulfide bond" evidence="12">
    <location>
        <begin position="617"/>
        <end position="632"/>
    </location>
</feature>
<accession>A0AAE0Z2X2</accession>
<evidence type="ECO:0000256" key="13">
    <source>
        <dbReference type="PROSITE-ProRule" id="PRU00196"/>
    </source>
</evidence>
<evidence type="ECO:0000256" key="15">
    <source>
        <dbReference type="SAM" id="MobiDB-lite"/>
    </source>
</evidence>
<dbReference type="PROSITE" id="PS00135">
    <property type="entry name" value="TRYPSIN_SER"/>
    <property type="match status" value="1"/>
</dbReference>
<proteinExistence type="predicted"/>
<dbReference type="InterPro" id="IPR036055">
    <property type="entry name" value="LDL_receptor-like_sf"/>
</dbReference>
<dbReference type="CDD" id="cd07066">
    <property type="entry name" value="CRD_FZ"/>
    <property type="match status" value="2"/>
</dbReference>
<dbReference type="InterPro" id="IPR036364">
    <property type="entry name" value="SEA_dom_sf"/>
</dbReference>
<organism evidence="21 22">
    <name type="scientific">Elysia crispata</name>
    <name type="common">lettuce slug</name>
    <dbReference type="NCBI Taxonomy" id="231223"/>
    <lineage>
        <taxon>Eukaryota</taxon>
        <taxon>Metazoa</taxon>
        <taxon>Spiralia</taxon>
        <taxon>Lophotrochozoa</taxon>
        <taxon>Mollusca</taxon>
        <taxon>Gastropoda</taxon>
        <taxon>Heterobranchia</taxon>
        <taxon>Euthyneura</taxon>
        <taxon>Panpulmonata</taxon>
        <taxon>Sacoglossa</taxon>
        <taxon>Placobranchoidea</taxon>
        <taxon>Plakobranchidae</taxon>
        <taxon>Elysia</taxon>
    </lineage>
</organism>
<evidence type="ECO:0000256" key="7">
    <source>
        <dbReference type="ARBA" id="ARBA00022989"/>
    </source>
</evidence>
<evidence type="ECO:0000256" key="16">
    <source>
        <dbReference type="SAM" id="Phobius"/>
    </source>
</evidence>
<evidence type="ECO:0000259" key="17">
    <source>
        <dbReference type="PROSITE" id="PS50024"/>
    </source>
</evidence>
<feature type="domain" description="FZ" evidence="18">
    <location>
        <begin position="424"/>
        <end position="548"/>
    </location>
</feature>
<evidence type="ECO:0000313" key="21">
    <source>
        <dbReference type="EMBL" id="KAK3761793.1"/>
    </source>
</evidence>
<dbReference type="PROSITE" id="PS50240">
    <property type="entry name" value="TRYPSIN_DOM"/>
    <property type="match status" value="1"/>
</dbReference>
<dbReference type="GO" id="GO:0004252">
    <property type="term" value="F:serine-type endopeptidase activity"/>
    <property type="evidence" value="ECO:0007669"/>
    <property type="project" value="InterPro"/>
</dbReference>
<dbReference type="InterPro" id="IPR001314">
    <property type="entry name" value="Peptidase_S1A"/>
</dbReference>
<dbReference type="PANTHER" id="PTHR24252:SF7">
    <property type="entry name" value="HYALIN"/>
    <property type="match status" value="1"/>
</dbReference>
<evidence type="ECO:0000259" key="19">
    <source>
        <dbReference type="PROSITE" id="PS50240"/>
    </source>
</evidence>
<dbReference type="PANTHER" id="PTHR24252">
    <property type="entry name" value="ACROSIN-RELATED"/>
    <property type="match status" value="1"/>
</dbReference>
<dbReference type="PROSITE" id="PS50038">
    <property type="entry name" value="FZ"/>
    <property type="match status" value="2"/>
</dbReference>
<dbReference type="CDD" id="cd00112">
    <property type="entry name" value="LDLa"/>
    <property type="match status" value="2"/>
</dbReference>
<dbReference type="EMBL" id="JAWDGP010004833">
    <property type="protein sequence ID" value="KAK3761793.1"/>
    <property type="molecule type" value="Genomic_DNA"/>
</dbReference>
<dbReference type="SUPFAM" id="SSF82671">
    <property type="entry name" value="SEA domain"/>
    <property type="match status" value="1"/>
</dbReference>
<evidence type="ECO:0000256" key="5">
    <source>
        <dbReference type="ARBA" id="ARBA00022825"/>
    </source>
</evidence>
<dbReference type="InterPro" id="IPR018114">
    <property type="entry name" value="TRYPSIN_HIS"/>
</dbReference>
<dbReference type="Gene3D" id="4.10.400.10">
    <property type="entry name" value="Low-density Lipoprotein Receptor"/>
    <property type="match status" value="2"/>
</dbReference>
<keyword evidence="22" id="KW-1185">Reference proteome</keyword>
<keyword evidence="3 16" id="KW-0812">Transmembrane</keyword>
<evidence type="ECO:0000256" key="10">
    <source>
        <dbReference type="ARBA" id="ARBA00023180"/>
    </source>
</evidence>
<evidence type="ECO:0000259" key="18">
    <source>
        <dbReference type="PROSITE" id="PS50038"/>
    </source>
</evidence>
<dbReference type="PROSITE" id="PS00134">
    <property type="entry name" value="TRYPSIN_HIS"/>
    <property type="match status" value="1"/>
</dbReference>
<feature type="transmembrane region" description="Helical" evidence="16">
    <location>
        <begin position="126"/>
        <end position="147"/>
    </location>
</feature>
<keyword evidence="10" id="KW-0325">Glycoprotein</keyword>
<dbReference type="InterPro" id="IPR033116">
    <property type="entry name" value="TRYPSIN_SER"/>
</dbReference>
<dbReference type="InterPro" id="IPR000082">
    <property type="entry name" value="SEA_dom"/>
</dbReference>
<evidence type="ECO:0008006" key="23">
    <source>
        <dbReference type="Google" id="ProtNLM"/>
    </source>
</evidence>
<feature type="disulfide bond" evidence="12">
    <location>
        <begin position="559"/>
        <end position="571"/>
    </location>
</feature>
<keyword evidence="2 14" id="KW-0645">Protease</keyword>
<dbReference type="Proteomes" id="UP001283361">
    <property type="component" value="Unassembled WGS sequence"/>
</dbReference>
<dbReference type="SMART" id="SM00192">
    <property type="entry name" value="LDLa"/>
    <property type="match status" value="2"/>
</dbReference>
<evidence type="ECO:0000256" key="1">
    <source>
        <dbReference type="ARBA" id="ARBA00004401"/>
    </source>
</evidence>
<dbReference type="Gene3D" id="2.40.10.10">
    <property type="entry name" value="Trypsin-like serine proteases"/>
    <property type="match status" value="1"/>
</dbReference>
<dbReference type="Pfam" id="PF15494">
    <property type="entry name" value="SRCR_2"/>
    <property type="match status" value="1"/>
</dbReference>
<evidence type="ECO:0000256" key="12">
    <source>
        <dbReference type="PROSITE-ProRule" id="PRU00124"/>
    </source>
</evidence>
<feature type="domain" description="SEA" evidence="17">
    <location>
        <begin position="170"/>
        <end position="290"/>
    </location>
</feature>
<protein>
    <recommendedName>
        <fullName evidence="23">Atrial natriuretic peptide-converting enzyme</fullName>
    </recommendedName>
</protein>
<feature type="domain" description="Peptidase S1" evidence="19">
    <location>
        <begin position="748"/>
        <end position="1039"/>
    </location>
</feature>
<dbReference type="Gene3D" id="3.10.250.10">
    <property type="entry name" value="SRCR-like domain"/>
    <property type="match status" value="1"/>
</dbReference>
<dbReference type="PRINTS" id="PR00722">
    <property type="entry name" value="CHYMOTRYPSIN"/>
</dbReference>
<dbReference type="SMART" id="SM00063">
    <property type="entry name" value="FRI"/>
    <property type="match status" value="2"/>
</dbReference>
<dbReference type="Gene3D" id="1.10.2000.10">
    <property type="entry name" value="Frizzled cysteine-rich domain"/>
    <property type="match status" value="2"/>
</dbReference>
<dbReference type="InterPro" id="IPR001190">
    <property type="entry name" value="SRCR"/>
</dbReference>
<dbReference type="Pfam" id="PF01392">
    <property type="entry name" value="Fz"/>
    <property type="match status" value="2"/>
</dbReference>
<feature type="disulfide bond" evidence="12">
    <location>
        <begin position="566"/>
        <end position="584"/>
    </location>
</feature>
<dbReference type="SUPFAM" id="SSF50494">
    <property type="entry name" value="Trypsin-like serine proteases"/>
    <property type="match status" value="1"/>
</dbReference>